<evidence type="ECO:0000256" key="1">
    <source>
        <dbReference type="SAM" id="MobiDB-lite"/>
    </source>
</evidence>
<reference evidence="5" key="1">
    <citation type="submission" date="2014-04" db="EMBL/GenBank/DDBJ databases">
        <title>Evolutionary Origins and Diversification of the Mycorrhizal Mutualists.</title>
        <authorList>
            <consortium name="DOE Joint Genome Institute"/>
            <consortium name="Mycorrhizal Genomics Consortium"/>
            <person name="Kohler A."/>
            <person name="Kuo A."/>
            <person name="Nagy L.G."/>
            <person name="Floudas D."/>
            <person name="Copeland A."/>
            <person name="Barry K.W."/>
            <person name="Cichocki N."/>
            <person name="Veneault-Fourrey C."/>
            <person name="LaButti K."/>
            <person name="Lindquist E.A."/>
            <person name="Lipzen A."/>
            <person name="Lundell T."/>
            <person name="Morin E."/>
            <person name="Murat C."/>
            <person name="Riley R."/>
            <person name="Ohm R."/>
            <person name="Sun H."/>
            <person name="Tunlid A."/>
            <person name="Henrissat B."/>
            <person name="Grigoriev I.V."/>
            <person name="Hibbett D.S."/>
            <person name="Martin F."/>
        </authorList>
    </citation>
    <scope>NUCLEOTIDE SEQUENCE [LARGE SCALE GENOMIC DNA]</scope>
    <source>
        <strain evidence="5">FD-334 SS-4</strain>
    </source>
</reference>
<accession>A0A0D2N8N6</accession>
<sequence length="541" mass="57076">MSELRLSFLVQAILFSFLLATSTSADINPFLFRWAFEDSTISTQLATCSPNAINIIEVNATAPPMGVPPYYMISYAVGQTPVTSLIGSDNLVFTVTQPAGSQLLLSVVDSLGNPGGSPSQLITVIEGQTTQCVTTPPNDPPFTVSANVTGSLEACAPWGITITGGSPPYNITLTETGEPFVTNVTMPFGLNRFTFINRAVSNGQLVAAVSDLTGRWASGTPVITPIGSSDYNCSGLPSSSGNATLIDQQDAQNNAAAASARHKHEAIIAIVVVLLLLLVSGAGGYAFWTLRRRRQARRQEMEATVPTKFPSMREAPAREDVLREEPPPAPAPGRWRVGGDVKQSAGRRDVEAPPYREYVSTPRSPGLRIANASPSPPPSTRPQLPRIQTTSPPVGDTKEMPPARYLESATGALPSSEPATALTSGGTSGSAARAASARFATFPVTSVRKPSAAGKPGAARSASAQAVSSTPARAAARVARNATVGTSTLAVPRDPFVISEEEDQVIMGEDYQGAERARRQPQGLPPRYQSLKGRKPRRDAD</sequence>
<feature type="compositionally biased region" description="Basic and acidic residues" evidence="1">
    <location>
        <begin position="315"/>
        <end position="326"/>
    </location>
</feature>
<protein>
    <recommendedName>
        <fullName evidence="6">Mid2 domain-containing protein</fullName>
    </recommendedName>
</protein>
<feature type="transmembrane region" description="Helical" evidence="2">
    <location>
        <begin position="266"/>
        <end position="288"/>
    </location>
</feature>
<feature type="compositionally biased region" description="Low complexity" evidence="1">
    <location>
        <begin position="419"/>
        <end position="442"/>
    </location>
</feature>
<name>A0A0D2N8N6_HYPSF</name>
<keyword evidence="3" id="KW-0732">Signal</keyword>
<feature type="compositionally biased region" description="Basic residues" evidence="1">
    <location>
        <begin position="532"/>
        <end position="541"/>
    </location>
</feature>
<feature type="region of interest" description="Disordered" evidence="1">
    <location>
        <begin position="509"/>
        <end position="541"/>
    </location>
</feature>
<evidence type="ECO:0000256" key="2">
    <source>
        <dbReference type="SAM" id="Phobius"/>
    </source>
</evidence>
<keyword evidence="5" id="KW-1185">Reference proteome</keyword>
<evidence type="ECO:0000313" key="5">
    <source>
        <dbReference type="Proteomes" id="UP000054270"/>
    </source>
</evidence>
<dbReference type="OMA" id="YLPSHER"/>
<proteinExistence type="predicted"/>
<feature type="compositionally biased region" description="Low complexity" evidence="1">
    <location>
        <begin position="458"/>
        <end position="469"/>
    </location>
</feature>
<dbReference type="Proteomes" id="UP000054270">
    <property type="component" value="Unassembled WGS sequence"/>
</dbReference>
<keyword evidence="2" id="KW-0812">Transmembrane</keyword>
<gene>
    <name evidence="4" type="ORF">HYPSUDRAFT_48401</name>
</gene>
<organism evidence="4 5">
    <name type="scientific">Hypholoma sublateritium (strain FD-334 SS-4)</name>
    <dbReference type="NCBI Taxonomy" id="945553"/>
    <lineage>
        <taxon>Eukaryota</taxon>
        <taxon>Fungi</taxon>
        <taxon>Dikarya</taxon>
        <taxon>Basidiomycota</taxon>
        <taxon>Agaricomycotina</taxon>
        <taxon>Agaricomycetes</taxon>
        <taxon>Agaricomycetidae</taxon>
        <taxon>Agaricales</taxon>
        <taxon>Agaricineae</taxon>
        <taxon>Strophariaceae</taxon>
        <taxon>Hypholoma</taxon>
    </lineage>
</organism>
<feature type="signal peptide" evidence="3">
    <location>
        <begin position="1"/>
        <end position="24"/>
    </location>
</feature>
<evidence type="ECO:0000313" key="4">
    <source>
        <dbReference type="EMBL" id="KJA15469.1"/>
    </source>
</evidence>
<feature type="chain" id="PRO_5002247897" description="Mid2 domain-containing protein" evidence="3">
    <location>
        <begin position="25"/>
        <end position="541"/>
    </location>
</feature>
<dbReference type="OrthoDB" id="2527908at2759"/>
<dbReference type="AlphaFoldDB" id="A0A0D2N8N6"/>
<dbReference type="EMBL" id="KN817644">
    <property type="protein sequence ID" value="KJA15469.1"/>
    <property type="molecule type" value="Genomic_DNA"/>
</dbReference>
<keyword evidence="2" id="KW-0472">Membrane</keyword>
<evidence type="ECO:0000256" key="3">
    <source>
        <dbReference type="SAM" id="SignalP"/>
    </source>
</evidence>
<evidence type="ECO:0008006" key="6">
    <source>
        <dbReference type="Google" id="ProtNLM"/>
    </source>
</evidence>
<keyword evidence="2" id="KW-1133">Transmembrane helix</keyword>
<feature type="region of interest" description="Disordered" evidence="1">
    <location>
        <begin position="299"/>
        <end position="469"/>
    </location>
</feature>